<proteinExistence type="predicted"/>
<reference evidence="2" key="1">
    <citation type="submission" date="2012-11" db="EMBL/GenBank/DDBJ databases">
        <authorList>
            <person name="Lucero-Rivera Y.E."/>
            <person name="Tovar-Ramirez D."/>
        </authorList>
    </citation>
    <scope>NUCLEOTIDE SEQUENCE [LARGE SCALE GENOMIC DNA]</scope>
    <source>
        <strain evidence="2">Araruama</strain>
    </source>
</reference>
<protein>
    <submittedName>
        <fullName evidence="1">Uncharacterized protein</fullName>
    </submittedName>
</protein>
<name>A0A1V1PH72_9BACT</name>
<comment type="caution">
    <text evidence="1">The sequence shown here is derived from an EMBL/GenBank/DDBJ whole genome shotgun (WGS) entry which is preliminary data.</text>
</comment>
<gene>
    <name evidence="1" type="ORF">OMM_06444</name>
</gene>
<organism evidence="1 2">
    <name type="scientific">Candidatus Magnetoglobus multicellularis str. Araruama</name>
    <dbReference type="NCBI Taxonomy" id="890399"/>
    <lineage>
        <taxon>Bacteria</taxon>
        <taxon>Pseudomonadati</taxon>
        <taxon>Thermodesulfobacteriota</taxon>
        <taxon>Desulfobacteria</taxon>
        <taxon>Desulfobacterales</taxon>
        <taxon>Desulfobacteraceae</taxon>
        <taxon>Candidatus Magnetoglobus</taxon>
    </lineage>
</organism>
<evidence type="ECO:0000313" key="2">
    <source>
        <dbReference type="Proteomes" id="UP000189670"/>
    </source>
</evidence>
<accession>A0A1V1PH72</accession>
<evidence type="ECO:0000313" key="1">
    <source>
        <dbReference type="EMBL" id="ETR74251.1"/>
    </source>
</evidence>
<dbReference type="Proteomes" id="UP000189670">
    <property type="component" value="Unassembled WGS sequence"/>
</dbReference>
<dbReference type="AlphaFoldDB" id="A0A1V1PH72"/>
<sequence length="80" mass="9177">MMEMQVKINSPDALVYDMILKKIAEIKDAFSSKGVLFEIIQNSSVDPWDNLNFDEIAVDTGIKDFAENHDHYLYGVPKRI</sequence>
<dbReference type="EMBL" id="ATBP01000015">
    <property type="protein sequence ID" value="ETR74251.1"/>
    <property type="molecule type" value="Genomic_DNA"/>
</dbReference>